<comment type="subcellular location">
    <subcellularLocation>
        <location evidence="2">Cytoplasm</location>
    </subcellularLocation>
    <subcellularLocation>
        <location evidence="1">Nucleus</location>
    </subcellularLocation>
</comment>
<keyword evidence="6" id="KW-0805">Transcription regulation</keyword>
<keyword evidence="8" id="KW-0539">Nucleus</keyword>
<feature type="region of interest" description="Disordered" evidence="9">
    <location>
        <begin position="149"/>
        <end position="237"/>
    </location>
</feature>
<evidence type="ECO:0000256" key="7">
    <source>
        <dbReference type="ARBA" id="ARBA00023163"/>
    </source>
</evidence>
<dbReference type="Proteomes" id="UP000422736">
    <property type="component" value="Chromosome 6"/>
</dbReference>
<reference evidence="10 11" key="1">
    <citation type="submission" date="2016-03" db="EMBL/GenBank/DDBJ databases">
        <title>How can Kluyveromyces marxianus grow so fast - potential evolutionary course in Saccharomyces Complex revealed by comparative genomics.</title>
        <authorList>
            <person name="Mo W."/>
            <person name="Lu W."/>
            <person name="Yang X."/>
            <person name="Qi J."/>
            <person name="Lv H."/>
        </authorList>
    </citation>
    <scope>NUCLEOTIDE SEQUENCE [LARGE SCALE GENOMIC DNA]</scope>
    <source>
        <strain evidence="10 11">FIM1</strain>
    </source>
</reference>
<evidence type="ECO:0000256" key="9">
    <source>
        <dbReference type="SAM" id="MobiDB-lite"/>
    </source>
</evidence>
<gene>
    <name evidence="10" type="primary">NRM1</name>
    <name evidence="10" type="ORF">FIM1_3829</name>
</gene>
<comment type="similarity">
    <text evidence="3">Belongs to the WHI5/NRM1 family.</text>
</comment>
<keyword evidence="11" id="KW-1185">Reference proteome</keyword>
<feature type="compositionally biased region" description="Basic residues" evidence="9">
    <location>
        <begin position="149"/>
        <end position="158"/>
    </location>
</feature>
<name>A0ABX6F177_KLUMA</name>
<dbReference type="EMBL" id="CP015059">
    <property type="protein sequence ID" value="QGN17098.1"/>
    <property type="molecule type" value="Genomic_DNA"/>
</dbReference>
<evidence type="ECO:0000256" key="8">
    <source>
        <dbReference type="ARBA" id="ARBA00023242"/>
    </source>
</evidence>
<evidence type="ECO:0000313" key="11">
    <source>
        <dbReference type="Proteomes" id="UP000422736"/>
    </source>
</evidence>
<feature type="compositionally biased region" description="Polar residues" evidence="9">
    <location>
        <begin position="216"/>
        <end position="237"/>
    </location>
</feature>
<dbReference type="InterPro" id="IPR013734">
    <property type="entry name" value="TF_Nrm1/Whi5"/>
</dbReference>
<evidence type="ECO:0000256" key="4">
    <source>
        <dbReference type="ARBA" id="ARBA00022490"/>
    </source>
</evidence>
<evidence type="ECO:0000256" key="2">
    <source>
        <dbReference type="ARBA" id="ARBA00004496"/>
    </source>
</evidence>
<keyword evidence="5" id="KW-0678">Repressor</keyword>
<evidence type="ECO:0000256" key="1">
    <source>
        <dbReference type="ARBA" id="ARBA00004123"/>
    </source>
</evidence>
<dbReference type="Pfam" id="PF08528">
    <property type="entry name" value="Whi5"/>
    <property type="match status" value="1"/>
</dbReference>
<organism evidence="10 11">
    <name type="scientific">Kluyveromyces marxianus</name>
    <name type="common">Yeast</name>
    <name type="synonym">Candida kefyr</name>
    <dbReference type="NCBI Taxonomy" id="4911"/>
    <lineage>
        <taxon>Eukaryota</taxon>
        <taxon>Fungi</taxon>
        <taxon>Dikarya</taxon>
        <taxon>Ascomycota</taxon>
        <taxon>Saccharomycotina</taxon>
        <taxon>Saccharomycetes</taxon>
        <taxon>Saccharomycetales</taxon>
        <taxon>Saccharomycetaceae</taxon>
        <taxon>Kluyveromyces</taxon>
    </lineage>
</organism>
<evidence type="ECO:0000256" key="3">
    <source>
        <dbReference type="ARBA" id="ARBA00006922"/>
    </source>
</evidence>
<proteinExistence type="inferred from homology"/>
<evidence type="ECO:0000313" key="10">
    <source>
        <dbReference type="EMBL" id="QGN17098.1"/>
    </source>
</evidence>
<evidence type="ECO:0000256" key="6">
    <source>
        <dbReference type="ARBA" id="ARBA00023015"/>
    </source>
</evidence>
<keyword evidence="7" id="KW-0804">Transcription</keyword>
<keyword evidence="4" id="KW-0963">Cytoplasm</keyword>
<accession>A0ABX6F177</accession>
<protein>
    <submittedName>
        <fullName evidence="10">Transcription factor NRM1</fullName>
    </submittedName>
</protein>
<sequence>MNSRQPLGQITGSQLNVISHEYNKHDKKHMEQHPNVTRTQLNTPSNSPMTDSFSGSDIPIASVLNAKNSNIPFYNTPPTVLSDVHNNSMNTSVNASFEVHPTTRNAKKNPVVSEQQINKLRSRVQLAYYKYKTKQVHLKFSDIIKEQSKKHRVQKGKRQTSSDAKRKFRKLAGLTRIEESQSTTASASASASNSSSASSQPQLKNITAGPGPDTIASRTQCITPEKNNSTKPYSSRYTPVSVKAARSLLQMFSTGA</sequence>
<evidence type="ECO:0000256" key="5">
    <source>
        <dbReference type="ARBA" id="ARBA00022491"/>
    </source>
</evidence>
<feature type="compositionally biased region" description="Low complexity" evidence="9">
    <location>
        <begin position="180"/>
        <end position="200"/>
    </location>
</feature>